<dbReference type="RefSeq" id="XP_007740515.1">
    <property type="nucleotide sequence ID" value="XM_007742325.1"/>
</dbReference>
<evidence type="ECO:0000313" key="2">
    <source>
        <dbReference type="Proteomes" id="UP000019471"/>
    </source>
</evidence>
<name>W9X497_9EURO</name>
<protein>
    <submittedName>
        <fullName evidence="1">Uncharacterized protein</fullName>
    </submittedName>
</protein>
<proteinExistence type="predicted"/>
<dbReference type="OrthoDB" id="6417021at2759"/>
<keyword evidence="2" id="KW-1185">Reference proteome</keyword>
<evidence type="ECO:0000313" key="1">
    <source>
        <dbReference type="EMBL" id="EXJ75013.1"/>
    </source>
</evidence>
<organism evidence="1 2">
    <name type="scientific">Cladophialophora psammophila CBS 110553</name>
    <dbReference type="NCBI Taxonomy" id="1182543"/>
    <lineage>
        <taxon>Eukaryota</taxon>
        <taxon>Fungi</taxon>
        <taxon>Dikarya</taxon>
        <taxon>Ascomycota</taxon>
        <taxon>Pezizomycotina</taxon>
        <taxon>Eurotiomycetes</taxon>
        <taxon>Chaetothyriomycetidae</taxon>
        <taxon>Chaetothyriales</taxon>
        <taxon>Herpotrichiellaceae</taxon>
        <taxon>Cladophialophora</taxon>
    </lineage>
</organism>
<comment type="caution">
    <text evidence="1">The sequence shown here is derived from an EMBL/GenBank/DDBJ whole genome shotgun (WGS) entry which is preliminary data.</text>
</comment>
<dbReference type="AlphaFoldDB" id="W9X497"/>
<dbReference type="Proteomes" id="UP000019471">
    <property type="component" value="Unassembled WGS sequence"/>
</dbReference>
<accession>W9X497</accession>
<reference evidence="1 2" key="1">
    <citation type="submission" date="2013-03" db="EMBL/GenBank/DDBJ databases">
        <title>The Genome Sequence of Cladophialophora psammophila CBS 110553.</title>
        <authorList>
            <consortium name="The Broad Institute Genomics Platform"/>
            <person name="Cuomo C."/>
            <person name="de Hoog S."/>
            <person name="Gorbushina A."/>
            <person name="Walker B."/>
            <person name="Young S.K."/>
            <person name="Zeng Q."/>
            <person name="Gargeya S."/>
            <person name="Fitzgerald M."/>
            <person name="Haas B."/>
            <person name="Abouelleil A."/>
            <person name="Allen A.W."/>
            <person name="Alvarado L."/>
            <person name="Arachchi H.M."/>
            <person name="Berlin A.M."/>
            <person name="Chapman S.B."/>
            <person name="Gainer-Dewar J."/>
            <person name="Goldberg J."/>
            <person name="Griggs A."/>
            <person name="Gujja S."/>
            <person name="Hansen M."/>
            <person name="Howarth C."/>
            <person name="Imamovic A."/>
            <person name="Ireland A."/>
            <person name="Larimer J."/>
            <person name="McCowan C."/>
            <person name="Murphy C."/>
            <person name="Pearson M."/>
            <person name="Poon T.W."/>
            <person name="Priest M."/>
            <person name="Roberts A."/>
            <person name="Saif S."/>
            <person name="Shea T."/>
            <person name="Sisk P."/>
            <person name="Sykes S."/>
            <person name="Wortman J."/>
            <person name="Nusbaum C."/>
            <person name="Birren B."/>
        </authorList>
    </citation>
    <scope>NUCLEOTIDE SEQUENCE [LARGE SCALE GENOMIC DNA]</scope>
    <source>
        <strain evidence="1 2">CBS 110553</strain>
    </source>
</reference>
<dbReference type="GeneID" id="19186442"/>
<dbReference type="HOGENOM" id="CLU_2483181_0_0_1"/>
<dbReference type="EMBL" id="AMGX01000002">
    <property type="protein sequence ID" value="EXJ75013.1"/>
    <property type="molecule type" value="Genomic_DNA"/>
</dbReference>
<gene>
    <name evidence="1" type="ORF">A1O5_01709</name>
</gene>
<sequence length="87" mass="9850">MATSNPIEANILLNLLAMSRPDAPTLLDAFHNRFYPFIQLFRSFINPADVVHVQIQSMIPRLLGSKGVIPFSERRQGRSHEYCVGPQ</sequence>
<dbReference type="STRING" id="1182543.W9X497"/>